<proteinExistence type="predicted"/>
<dbReference type="EMBL" id="VASG01000006">
    <property type="protein sequence ID" value="TLP71551.1"/>
    <property type="molecule type" value="Genomic_DNA"/>
</dbReference>
<dbReference type="Proteomes" id="UP000307510">
    <property type="component" value="Unassembled WGS sequence"/>
</dbReference>
<evidence type="ECO:0000313" key="1">
    <source>
        <dbReference type="EMBL" id="TLP71551.1"/>
    </source>
</evidence>
<name>A0A5R8ZYR0_PSENT</name>
<reference evidence="1 2" key="1">
    <citation type="submission" date="2019-05" db="EMBL/GenBank/DDBJ databases">
        <authorList>
            <person name="Moore K."/>
            <person name="O'Neill P."/>
            <person name="Farbos A."/>
            <person name="Studholme D.J."/>
        </authorList>
    </citation>
    <scope>NUCLEOTIDE SEQUENCE [LARGE SCALE GENOMIC DNA]</scope>
    <source>
        <strain evidence="1 2">DSM 9128</strain>
    </source>
</reference>
<gene>
    <name evidence="1" type="ORF">FEA48_22285</name>
</gene>
<evidence type="ECO:0000313" key="2">
    <source>
        <dbReference type="Proteomes" id="UP000307510"/>
    </source>
</evidence>
<comment type="caution">
    <text evidence="1">The sequence shown here is derived from an EMBL/GenBank/DDBJ whole genome shotgun (WGS) entry which is preliminary data.</text>
</comment>
<organism evidence="1 2">
    <name type="scientific">Pseudomonas nitroreducens</name>
    <dbReference type="NCBI Taxonomy" id="46680"/>
    <lineage>
        <taxon>Bacteria</taxon>
        <taxon>Pseudomonadati</taxon>
        <taxon>Pseudomonadota</taxon>
        <taxon>Gammaproteobacteria</taxon>
        <taxon>Pseudomonadales</taxon>
        <taxon>Pseudomonadaceae</taxon>
        <taxon>Pseudomonas</taxon>
    </lineage>
</organism>
<protein>
    <submittedName>
        <fullName evidence="1">Uncharacterized protein</fullName>
    </submittedName>
</protein>
<sequence length="116" mass="12921">MPTIPQRSQSGLYNPIFRGIEMKQRSLAAIAATALQLAPIPVQAEKAPASTPQEKIILRTFREAIPAEKPLGGSYLITQREAALRYCLNINYEKIGAYKTEDLRDYSEIESPLDAE</sequence>
<accession>A0A5R8ZYR0</accession>
<reference evidence="2" key="2">
    <citation type="submission" date="2019-06" db="EMBL/GenBank/DDBJ databases">
        <title>AzeR, a transcriptional regulator that responds to azelaic acid in Pseudomonas nitroreducens.</title>
        <authorList>
            <person name="Bez C."/>
            <person name="Javvadi S.G."/>
            <person name="Bertani I."/>
            <person name="Devescovi G."/>
            <person name="Studholme D.J."/>
            <person name="Geller A."/>
            <person name="Levy A."/>
            <person name="Venturi V."/>
        </authorList>
    </citation>
    <scope>NUCLEOTIDE SEQUENCE [LARGE SCALE GENOMIC DNA]</scope>
    <source>
        <strain evidence="2">DSM 9128</strain>
    </source>
</reference>
<dbReference type="AlphaFoldDB" id="A0A5R8ZYR0"/>
<dbReference type="RefSeq" id="WP_138215733.1">
    <property type="nucleotide sequence ID" value="NZ_VASG01000006.1"/>
</dbReference>